<evidence type="ECO:0000313" key="1">
    <source>
        <dbReference type="EMBL" id="GBN51555.1"/>
    </source>
</evidence>
<organism evidence="1 2">
    <name type="scientific">Araneus ventricosus</name>
    <name type="common">Orbweaver spider</name>
    <name type="synonym">Epeira ventricosa</name>
    <dbReference type="NCBI Taxonomy" id="182803"/>
    <lineage>
        <taxon>Eukaryota</taxon>
        <taxon>Metazoa</taxon>
        <taxon>Ecdysozoa</taxon>
        <taxon>Arthropoda</taxon>
        <taxon>Chelicerata</taxon>
        <taxon>Arachnida</taxon>
        <taxon>Araneae</taxon>
        <taxon>Araneomorphae</taxon>
        <taxon>Entelegynae</taxon>
        <taxon>Araneoidea</taxon>
        <taxon>Araneidae</taxon>
        <taxon>Araneus</taxon>
    </lineage>
</organism>
<dbReference type="OrthoDB" id="6434393at2759"/>
<dbReference type="Proteomes" id="UP000499080">
    <property type="component" value="Unassembled WGS sequence"/>
</dbReference>
<dbReference type="Gene3D" id="3.30.420.10">
    <property type="entry name" value="Ribonuclease H-like superfamily/Ribonuclease H"/>
    <property type="match status" value="1"/>
</dbReference>
<protein>
    <recommendedName>
        <fullName evidence="3">Histone-lysine N-methyltransferase SETMAR</fullName>
    </recommendedName>
</protein>
<sequence length="163" mass="18971">MRASICSSTSKRRRLEGLSELVETDRNIAIREFARDFIFITTVYPRTRSQDSSLSFGGHRGQWEPLHDNARPHTAIRVRQFLATRKVTVLEHPPDLAPVDFFLFPRFKGVLKVLRFSDIAQIQQRVTMVFRAIPKEAFADSFQQLYNRCQKCIVTNGDYFECQ</sequence>
<dbReference type="EMBL" id="BGPR01133546">
    <property type="protein sequence ID" value="GBN51555.1"/>
    <property type="molecule type" value="Genomic_DNA"/>
</dbReference>
<evidence type="ECO:0008006" key="3">
    <source>
        <dbReference type="Google" id="ProtNLM"/>
    </source>
</evidence>
<gene>
    <name evidence="1" type="ORF">AVEN_197288_1</name>
</gene>
<dbReference type="GO" id="GO:0003676">
    <property type="term" value="F:nucleic acid binding"/>
    <property type="evidence" value="ECO:0007669"/>
    <property type="project" value="InterPro"/>
</dbReference>
<evidence type="ECO:0000313" key="2">
    <source>
        <dbReference type="Proteomes" id="UP000499080"/>
    </source>
</evidence>
<name>A0A4Y2PHW2_ARAVE</name>
<comment type="caution">
    <text evidence="1">The sequence shown here is derived from an EMBL/GenBank/DDBJ whole genome shotgun (WGS) entry which is preliminary data.</text>
</comment>
<dbReference type="InterPro" id="IPR052709">
    <property type="entry name" value="Transposase-MT_Hybrid"/>
</dbReference>
<keyword evidence="2" id="KW-1185">Reference proteome</keyword>
<accession>A0A4Y2PHW2</accession>
<dbReference type="InterPro" id="IPR036397">
    <property type="entry name" value="RNaseH_sf"/>
</dbReference>
<proteinExistence type="predicted"/>
<dbReference type="PANTHER" id="PTHR46060">
    <property type="entry name" value="MARINER MOS1 TRANSPOSASE-LIKE PROTEIN"/>
    <property type="match status" value="1"/>
</dbReference>
<dbReference type="PANTHER" id="PTHR46060:SF3">
    <property type="entry name" value="PROTEIN GVQW3"/>
    <property type="match status" value="1"/>
</dbReference>
<reference evidence="1 2" key="1">
    <citation type="journal article" date="2019" name="Sci. Rep.">
        <title>Orb-weaving spider Araneus ventricosus genome elucidates the spidroin gene catalogue.</title>
        <authorList>
            <person name="Kono N."/>
            <person name="Nakamura H."/>
            <person name="Ohtoshi R."/>
            <person name="Moran D.A.P."/>
            <person name="Shinohara A."/>
            <person name="Yoshida Y."/>
            <person name="Fujiwara M."/>
            <person name="Mori M."/>
            <person name="Tomita M."/>
            <person name="Arakawa K."/>
        </authorList>
    </citation>
    <scope>NUCLEOTIDE SEQUENCE [LARGE SCALE GENOMIC DNA]</scope>
</reference>
<dbReference type="AlphaFoldDB" id="A0A4Y2PHW2"/>